<keyword evidence="3" id="KW-1185">Reference proteome</keyword>
<evidence type="ECO:0000313" key="2">
    <source>
        <dbReference type="EMBL" id="KAL2064722.1"/>
    </source>
</evidence>
<name>A0ABR4C4W7_9HELO</name>
<organism evidence="2 3">
    <name type="scientific">Oculimacula yallundae</name>
    <dbReference type="NCBI Taxonomy" id="86028"/>
    <lineage>
        <taxon>Eukaryota</taxon>
        <taxon>Fungi</taxon>
        <taxon>Dikarya</taxon>
        <taxon>Ascomycota</taxon>
        <taxon>Pezizomycotina</taxon>
        <taxon>Leotiomycetes</taxon>
        <taxon>Helotiales</taxon>
        <taxon>Ploettnerulaceae</taxon>
        <taxon>Oculimacula</taxon>
    </lineage>
</organism>
<feature type="compositionally biased region" description="Basic and acidic residues" evidence="1">
    <location>
        <begin position="27"/>
        <end position="44"/>
    </location>
</feature>
<comment type="caution">
    <text evidence="2">The sequence shown here is derived from an EMBL/GenBank/DDBJ whole genome shotgun (WGS) entry which is preliminary data.</text>
</comment>
<dbReference type="EMBL" id="JAZHXI010000013">
    <property type="protein sequence ID" value="KAL2064722.1"/>
    <property type="molecule type" value="Genomic_DNA"/>
</dbReference>
<feature type="region of interest" description="Disordered" evidence="1">
    <location>
        <begin position="9"/>
        <end position="44"/>
    </location>
</feature>
<reference evidence="2 3" key="1">
    <citation type="journal article" date="2024" name="Commun. Biol.">
        <title>Comparative genomic analysis of thermophilic fungi reveals convergent evolutionary adaptations and gene losses.</title>
        <authorList>
            <person name="Steindorff A.S."/>
            <person name="Aguilar-Pontes M.V."/>
            <person name="Robinson A.J."/>
            <person name="Andreopoulos B."/>
            <person name="LaButti K."/>
            <person name="Kuo A."/>
            <person name="Mondo S."/>
            <person name="Riley R."/>
            <person name="Otillar R."/>
            <person name="Haridas S."/>
            <person name="Lipzen A."/>
            <person name="Grimwood J."/>
            <person name="Schmutz J."/>
            <person name="Clum A."/>
            <person name="Reid I.D."/>
            <person name="Moisan M.C."/>
            <person name="Butler G."/>
            <person name="Nguyen T.T.M."/>
            <person name="Dewar K."/>
            <person name="Conant G."/>
            <person name="Drula E."/>
            <person name="Henrissat B."/>
            <person name="Hansel C."/>
            <person name="Singer S."/>
            <person name="Hutchinson M.I."/>
            <person name="de Vries R.P."/>
            <person name="Natvig D.O."/>
            <person name="Powell A.J."/>
            <person name="Tsang A."/>
            <person name="Grigoriev I.V."/>
        </authorList>
    </citation>
    <scope>NUCLEOTIDE SEQUENCE [LARGE SCALE GENOMIC DNA]</scope>
    <source>
        <strain evidence="2 3">CBS 494.80</strain>
    </source>
</reference>
<sequence length="162" mass="18486">MLIDEAFSTTEMANGHKPPSTPFIPESRGKQELQRQVRPESRRSRRWDQATGLLYKWGWRWSNSYTNISRSKWPDIIRAAFSGSPTTFGRTSLSQLIIPFLQRALVSIWLIYSPCTHRCLASKSKNLRGGYHSNECAPKVGFLGSMAFLSDFLAVYKLKNPT</sequence>
<protein>
    <submittedName>
        <fullName evidence="2">Uncharacterized protein</fullName>
    </submittedName>
</protein>
<evidence type="ECO:0000313" key="3">
    <source>
        <dbReference type="Proteomes" id="UP001595075"/>
    </source>
</evidence>
<dbReference type="Proteomes" id="UP001595075">
    <property type="component" value="Unassembled WGS sequence"/>
</dbReference>
<evidence type="ECO:0000256" key="1">
    <source>
        <dbReference type="SAM" id="MobiDB-lite"/>
    </source>
</evidence>
<proteinExistence type="predicted"/>
<gene>
    <name evidence="2" type="ORF">VTL71DRAFT_3860</name>
</gene>
<accession>A0ABR4C4W7</accession>